<feature type="region of interest" description="Disordered" evidence="1">
    <location>
        <begin position="33"/>
        <end position="74"/>
    </location>
</feature>
<accession>F6HFQ5</accession>
<keyword evidence="2" id="KW-0732">Signal</keyword>
<reference evidence="4" key="1">
    <citation type="journal article" date="2007" name="Nature">
        <title>The grapevine genome sequence suggests ancestral hexaploidization in major angiosperm phyla.</title>
        <authorList>
            <consortium name="The French-Italian Public Consortium for Grapevine Genome Characterization."/>
            <person name="Jaillon O."/>
            <person name="Aury J.-M."/>
            <person name="Noel B."/>
            <person name="Policriti A."/>
            <person name="Clepet C."/>
            <person name="Casagrande A."/>
            <person name="Choisne N."/>
            <person name="Aubourg S."/>
            <person name="Vitulo N."/>
            <person name="Jubin C."/>
            <person name="Vezzi A."/>
            <person name="Legeai F."/>
            <person name="Hugueney P."/>
            <person name="Dasilva C."/>
            <person name="Horner D."/>
            <person name="Mica E."/>
            <person name="Jublot D."/>
            <person name="Poulain J."/>
            <person name="Bruyere C."/>
            <person name="Billault A."/>
            <person name="Segurens B."/>
            <person name="Gouyvenoux M."/>
            <person name="Ugarte E."/>
            <person name="Cattonaro F."/>
            <person name="Anthouard V."/>
            <person name="Vico V."/>
            <person name="Del Fabbro C."/>
            <person name="Alaux M."/>
            <person name="Di Gaspero G."/>
            <person name="Dumas V."/>
            <person name="Felice N."/>
            <person name="Paillard S."/>
            <person name="Juman I."/>
            <person name="Moroldo M."/>
            <person name="Scalabrin S."/>
            <person name="Canaguier A."/>
            <person name="Le Clainche I."/>
            <person name="Malacrida G."/>
            <person name="Durand E."/>
            <person name="Pesole G."/>
            <person name="Laucou V."/>
            <person name="Chatelet P."/>
            <person name="Merdinoglu D."/>
            <person name="Delledonne M."/>
            <person name="Pezzotti M."/>
            <person name="Lecharny A."/>
            <person name="Scarpelli C."/>
            <person name="Artiguenave F."/>
            <person name="Pe M.E."/>
            <person name="Valle G."/>
            <person name="Morgante M."/>
            <person name="Caboche M."/>
            <person name="Adam-Blondon A.-F."/>
            <person name="Weissenbach J."/>
            <person name="Quetier F."/>
            <person name="Wincker P."/>
        </authorList>
    </citation>
    <scope>NUCLEOTIDE SEQUENCE [LARGE SCALE GENOMIC DNA]</scope>
    <source>
        <strain evidence="4">cv. Pinot noir / PN40024</strain>
    </source>
</reference>
<feature type="compositionally biased region" description="Polar residues" evidence="1">
    <location>
        <begin position="54"/>
        <end position="69"/>
    </location>
</feature>
<gene>
    <name evidence="3" type="ordered locus">VIT_01s0011g02700</name>
</gene>
<dbReference type="AlphaFoldDB" id="F6HFQ5"/>
<evidence type="ECO:0000256" key="1">
    <source>
        <dbReference type="SAM" id="MobiDB-lite"/>
    </source>
</evidence>
<evidence type="ECO:0000313" key="3">
    <source>
        <dbReference type="EMBL" id="CCB50963.1"/>
    </source>
</evidence>
<dbReference type="InParanoid" id="F6HFQ5"/>
<protein>
    <submittedName>
        <fullName evidence="3">Uncharacterized protein</fullName>
    </submittedName>
</protein>
<dbReference type="HOGENOM" id="CLU_1952766_0_0_1"/>
<evidence type="ECO:0000313" key="4">
    <source>
        <dbReference type="Proteomes" id="UP000009183"/>
    </source>
</evidence>
<dbReference type="PaxDb" id="29760-VIT_01s0011g02700.t01"/>
<feature type="chain" id="PRO_5003335648" evidence="2">
    <location>
        <begin position="25"/>
        <end position="129"/>
    </location>
</feature>
<proteinExistence type="predicted"/>
<organism evidence="3 4">
    <name type="scientific">Vitis vinifera</name>
    <name type="common">Grape</name>
    <dbReference type="NCBI Taxonomy" id="29760"/>
    <lineage>
        <taxon>Eukaryota</taxon>
        <taxon>Viridiplantae</taxon>
        <taxon>Streptophyta</taxon>
        <taxon>Embryophyta</taxon>
        <taxon>Tracheophyta</taxon>
        <taxon>Spermatophyta</taxon>
        <taxon>Magnoliopsida</taxon>
        <taxon>eudicotyledons</taxon>
        <taxon>Gunneridae</taxon>
        <taxon>Pentapetalae</taxon>
        <taxon>rosids</taxon>
        <taxon>Vitales</taxon>
        <taxon>Vitaceae</taxon>
        <taxon>Viteae</taxon>
        <taxon>Vitis</taxon>
    </lineage>
</organism>
<sequence length="129" mass="13712">MEKAYPVFLCVLLISVLFLPSTAAGRALLQTAQTEGESGNHGGNDGSKMGVPPSHSSTAPSRTGVSSPSKPTPGRISYDLWFFLLQEYDGKGFGVLLISVLFLPSTAAERALPRSDSSNGGRGWTPWQK</sequence>
<dbReference type="EMBL" id="FN595752">
    <property type="protein sequence ID" value="CCB50963.1"/>
    <property type="molecule type" value="Genomic_DNA"/>
</dbReference>
<name>F6HFQ5_VITVI</name>
<evidence type="ECO:0000256" key="2">
    <source>
        <dbReference type="SAM" id="SignalP"/>
    </source>
</evidence>
<keyword evidence="4" id="KW-1185">Reference proteome</keyword>
<dbReference type="Proteomes" id="UP000009183">
    <property type="component" value="Chromosome 1"/>
</dbReference>
<feature type="signal peptide" evidence="2">
    <location>
        <begin position="1"/>
        <end position="24"/>
    </location>
</feature>